<accession>A0A8K0ICM5</accession>
<proteinExistence type="predicted"/>
<name>A0A8K0ICM5_COCNU</name>
<feature type="region of interest" description="Disordered" evidence="1">
    <location>
        <begin position="64"/>
        <end position="97"/>
    </location>
</feature>
<dbReference type="OrthoDB" id="1734121at2759"/>
<dbReference type="AlphaFoldDB" id="A0A8K0ICM5"/>
<organism evidence="2 3">
    <name type="scientific">Cocos nucifera</name>
    <name type="common">Coconut palm</name>
    <dbReference type="NCBI Taxonomy" id="13894"/>
    <lineage>
        <taxon>Eukaryota</taxon>
        <taxon>Viridiplantae</taxon>
        <taxon>Streptophyta</taxon>
        <taxon>Embryophyta</taxon>
        <taxon>Tracheophyta</taxon>
        <taxon>Spermatophyta</taxon>
        <taxon>Magnoliopsida</taxon>
        <taxon>Liliopsida</taxon>
        <taxon>Arecaceae</taxon>
        <taxon>Arecoideae</taxon>
        <taxon>Cocoseae</taxon>
        <taxon>Attaleinae</taxon>
        <taxon>Cocos</taxon>
    </lineage>
</organism>
<reference evidence="2" key="1">
    <citation type="journal article" date="2017" name="Gigascience">
        <title>The genome draft of coconut (Cocos nucifera).</title>
        <authorList>
            <person name="Xiao Y."/>
            <person name="Xu P."/>
            <person name="Fan H."/>
            <person name="Baudouin L."/>
            <person name="Xia W."/>
            <person name="Bocs S."/>
            <person name="Xu J."/>
            <person name="Li Q."/>
            <person name="Guo A."/>
            <person name="Zhou L."/>
            <person name="Li J."/>
            <person name="Wu Y."/>
            <person name="Ma Z."/>
            <person name="Armero A."/>
            <person name="Issali A.E."/>
            <person name="Liu N."/>
            <person name="Peng M."/>
            <person name="Yang Y."/>
        </authorList>
    </citation>
    <scope>NUCLEOTIDE SEQUENCE</scope>
    <source>
        <tissue evidence="2">Spear leaf of Hainan Tall coconut</tissue>
    </source>
</reference>
<feature type="region of interest" description="Disordered" evidence="1">
    <location>
        <begin position="24"/>
        <end position="50"/>
    </location>
</feature>
<dbReference type="EMBL" id="CM017877">
    <property type="protein sequence ID" value="KAG1347357.1"/>
    <property type="molecule type" value="Genomic_DNA"/>
</dbReference>
<feature type="compositionally biased region" description="Basic residues" evidence="1">
    <location>
        <begin position="75"/>
        <end position="85"/>
    </location>
</feature>
<gene>
    <name evidence="2" type="ORF">COCNU_06G011860</name>
</gene>
<reference evidence="2" key="2">
    <citation type="submission" date="2019-07" db="EMBL/GenBank/DDBJ databases">
        <authorList>
            <person name="Yang Y."/>
            <person name="Bocs S."/>
            <person name="Baudouin L."/>
        </authorList>
    </citation>
    <scope>NUCLEOTIDE SEQUENCE</scope>
    <source>
        <tissue evidence="2">Spear leaf of Hainan Tall coconut</tissue>
    </source>
</reference>
<comment type="caution">
    <text evidence="2">The sequence shown here is derived from an EMBL/GenBank/DDBJ whole genome shotgun (WGS) entry which is preliminary data.</text>
</comment>
<evidence type="ECO:0000256" key="1">
    <source>
        <dbReference type="SAM" id="MobiDB-lite"/>
    </source>
</evidence>
<protein>
    <submittedName>
        <fullName evidence="2">Uncharacterized protein</fullName>
    </submittedName>
</protein>
<evidence type="ECO:0000313" key="2">
    <source>
        <dbReference type="EMBL" id="KAG1347357.1"/>
    </source>
</evidence>
<keyword evidence="3" id="KW-1185">Reference proteome</keyword>
<dbReference type="Proteomes" id="UP000797356">
    <property type="component" value="Chromosome 6"/>
</dbReference>
<evidence type="ECO:0000313" key="3">
    <source>
        <dbReference type="Proteomes" id="UP000797356"/>
    </source>
</evidence>
<sequence>MGDRNGQCGSPSLEGSEVVYINPRVIPTDTERSQVPGNDERHHRSGVGPVGTPLLQLPCCGLAHQHQEAPPPRRFAQKKMAKPRKQKNEEQKPESSAGVVLHQKLYLSIDMEKRRIYE</sequence>